<dbReference type="Proteomes" id="UP000235371">
    <property type="component" value="Unassembled WGS sequence"/>
</dbReference>
<dbReference type="AlphaFoldDB" id="A0A2J6TF07"/>
<name>A0A2J6TF07_9HELO</name>
<dbReference type="RefSeq" id="XP_024738515.1">
    <property type="nucleotide sequence ID" value="XM_024880022.1"/>
</dbReference>
<dbReference type="GeneID" id="36588099"/>
<feature type="compositionally biased region" description="Polar residues" evidence="1">
    <location>
        <begin position="102"/>
        <end position="133"/>
    </location>
</feature>
<reference evidence="2 3" key="1">
    <citation type="submission" date="2016-04" db="EMBL/GenBank/DDBJ databases">
        <title>A degradative enzymes factory behind the ericoid mycorrhizal symbiosis.</title>
        <authorList>
            <consortium name="DOE Joint Genome Institute"/>
            <person name="Martino E."/>
            <person name="Morin E."/>
            <person name="Grelet G."/>
            <person name="Kuo A."/>
            <person name="Kohler A."/>
            <person name="Daghino S."/>
            <person name="Barry K."/>
            <person name="Choi C."/>
            <person name="Cichocki N."/>
            <person name="Clum A."/>
            <person name="Copeland A."/>
            <person name="Hainaut M."/>
            <person name="Haridas S."/>
            <person name="Labutti K."/>
            <person name="Lindquist E."/>
            <person name="Lipzen A."/>
            <person name="Khouja H.-R."/>
            <person name="Murat C."/>
            <person name="Ohm R."/>
            <person name="Olson A."/>
            <person name="Spatafora J."/>
            <person name="Veneault-Fourrey C."/>
            <person name="Henrissat B."/>
            <person name="Grigoriev I."/>
            <person name="Martin F."/>
            <person name="Perotto S."/>
        </authorList>
    </citation>
    <scope>NUCLEOTIDE SEQUENCE [LARGE SCALE GENOMIC DNA]</scope>
    <source>
        <strain evidence="2 3">E</strain>
    </source>
</reference>
<dbReference type="InParanoid" id="A0A2J6TF07"/>
<gene>
    <name evidence="2" type="ORF">K444DRAFT_611850</name>
</gene>
<accession>A0A2J6TF07</accession>
<evidence type="ECO:0000313" key="2">
    <source>
        <dbReference type="EMBL" id="PMD61611.1"/>
    </source>
</evidence>
<evidence type="ECO:0000256" key="1">
    <source>
        <dbReference type="SAM" id="MobiDB-lite"/>
    </source>
</evidence>
<organism evidence="2 3">
    <name type="scientific">Hyaloscypha bicolor E</name>
    <dbReference type="NCBI Taxonomy" id="1095630"/>
    <lineage>
        <taxon>Eukaryota</taxon>
        <taxon>Fungi</taxon>
        <taxon>Dikarya</taxon>
        <taxon>Ascomycota</taxon>
        <taxon>Pezizomycotina</taxon>
        <taxon>Leotiomycetes</taxon>
        <taxon>Helotiales</taxon>
        <taxon>Hyaloscyphaceae</taxon>
        <taxon>Hyaloscypha</taxon>
        <taxon>Hyaloscypha bicolor</taxon>
    </lineage>
</organism>
<protein>
    <submittedName>
        <fullName evidence="2">Uncharacterized protein</fullName>
    </submittedName>
</protein>
<proteinExistence type="predicted"/>
<sequence>MKHTAQFLQNDPVQVPPNAESIPSQELLNHNFPEIMGAVLIKSHPTPRYRPKPRPLFLIQCPELQTIFKCTLSLLLIDLTIPSDIHQSSYVSFPSPYTCAFSSQDPPLPTPQTETPNAQPTTPASTQNTQRSSIAPLPPSPNSKIYAWSAHCSVPPTASWSAEQRLLFRHYASGILLVGPS</sequence>
<dbReference type="EMBL" id="KZ613786">
    <property type="protein sequence ID" value="PMD61611.1"/>
    <property type="molecule type" value="Genomic_DNA"/>
</dbReference>
<evidence type="ECO:0000313" key="3">
    <source>
        <dbReference type="Proteomes" id="UP000235371"/>
    </source>
</evidence>
<keyword evidence="3" id="KW-1185">Reference proteome</keyword>
<feature type="region of interest" description="Disordered" evidence="1">
    <location>
        <begin position="102"/>
        <end position="136"/>
    </location>
</feature>